<dbReference type="PANTHER" id="PTHR33992">
    <property type="entry name" value="RIBONUCLEASE P PROTEIN COMPONENT"/>
    <property type="match status" value="1"/>
</dbReference>
<evidence type="ECO:0000256" key="4">
    <source>
        <dbReference type="ARBA" id="ARBA00022759"/>
    </source>
</evidence>
<keyword evidence="5 7" id="KW-0378">Hydrolase</keyword>
<dbReference type="InterPro" id="IPR020568">
    <property type="entry name" value="Ribosomal_Su5_D2-typ_SF"/>
</dbReference>
<dbReference type="Gene3D" id="3.30.230.10">
    <property type="match status" value="1"/>
</dbReference>
<dbReference type="RefSeq" id="WP_281763841.1">
    <property type="nucleotide sequence ID" value="NZ_BRVO01000001.1"/>
</dbReference>
<protein>
    <recommendedName>
        <fullName evidence="7 8">Ribonuclease P protein component</fullName>
        <shortName evidence="7">RNase P protein</shortName>
        <shortName evidence="7">RNaseP protein</shortName>
        <ecNumber evidence="7 8">3.1.26.5</ecNumber>
    </recommendedName>
    <alternativeName>
        <fullName evidence="7">Protein C5</fullName>
    </alternativeName>
</protein>
<evidence type="ECO:0000256" key="6">
    <source>
        <dbReference type="ARBA" id="ARBA00022884"/>
    </source>
</evidence>
<dbReference type="PROSITE" id="PS00648">
    <property type="entry name" value="RIBONUCLEASE_P"/>
    <property type="match status" value="1"/>
</dbReference>
<evidence type="ECO:0000256" key="2">
    <source>
        <dbReference type="ARBA" id="ARBA00022694"/>
    </source>
</evidence>
<evidence type="ECO:0000256" key="1">
    <source>
        <dbReference type="ARBA" id="ARBA00002663"/>
    </source>
</evidence>
<comment type="subunit">
    <text evidence="7">Consists of a catalytic RNA component (M1 or rnpB) and a protein subunit.</text>
</comment>
<accession>A0ABQ5MFL3</accession>
<comment type="caution">
    <text evidence="9">The sequence shown here is derived from an EMBL/GenBank/DDBJ whole genome shotgun (WGS) entry which is preliminary data.</text>
</comment>
<keyword evidence="4 7" id="KW-0255">Endonuclease</keyword>
<dbReference type="InterPro" id="IPR000100">
    <property type="entry name" value="RNase_P"/>
</dbReference>
<comment type="similarity">
    <text evidence="7">Belongs to the RnpA family.</text>
</comment>
<evidence type="ECO:0000256" key="8">
    <source>
        <dbReference type="NCBIfam" id="TIGR00188"/>
    </source>
</evidence>
<keyword evidence="10" id="KW-1185">Reference proteome</keyword>
<dbReference type="InterPro" id="IPR014721">
    <property type="entry name" value="Ribsml_uS5_D2-typ_fold_subgr"/>
</dbReference>
<reference evidence="9" key="1">
    <citation type="submission" date="2022-07" db="EMBL/GenBank/DDBJ databases">
        <title>Taxonomy of Novel Oxalotrophic and Methylotrophic Bacteria.</title>
        <authorList>
            <person name="Sahin N."/>
            <person name="Tani A."/>
        </authorList>
    </citation>
    <scope>NUCLEOTIDE SEQUENCE</scope>
    <source>
        <strain evidence="9">Y10</strain>
    </source>
</reference>
<comment type="catalytic activity">
    <reaction evidence="7">
        <text>Endonucleolytic cleavage of RNA, removing 5'-extranucleotides from tRNA precursor.</text>
        <dbReference type="EC" id="3.1.26.5"/>
    </reaction>
</comment>
<dbReference type="EMBL" id="BRVO01000001">
    <property type="protein sequence ID" value="GLB48188.1"/>
    <property type="molecule type" value="Genomic_DNA"/>
</dbReference>
<dbReference type="EC" id="3.1.26.5" evidence="7 8"/>
<evidence type="ECO:0000256" key="5">
    <source>
        <dbReference type="ARBA" id="ARBA00022801"/>
    </source>
</evidence>
<organism evidence="9 10">
    <name type="scientific">Neptunitalea lumnitzerae</name>
    <dbReference type="NCBI Taxonomy" id="2965509"/>
    <lineage>
        <taxon>Bacteria</taxon>
        <taxon>Pseudomonadati</taxon>
        <taxon>Bacteroidota</taxon>
        <taxon>Flavobacteriia</taxon>
        <taxon>Flavobacteriales</taxon>
        <taxon>Flavobacteriaceae</taxon>
        <taxon>Neptunitalea</taxon>
    </lineage>
</organism>
<dbReference type="HAMAP" id="MF_00227">
    <property type="entry name" value="RNase_P"/>
    <property type="match status" value="1"/>
</dbReference>
<keyword evidence="3 7" id="KW-0540">Nuclease</keyword>
<evidence type="ECO:0000313" key="9">
    <source>
        <dbReference type="EMBL" id="GLB48188.1"/>
    </source>
</evidence>
<evidence type="ECO:0000313" key="10">
    <source>
        <dbReference type="Proteomes" id="UP001143543"/>
    </source>
</evidence>
<dbReference type="InterPro" id="IPR020539">
    <property type="entry name" value="RNase_P_CS"/>
</dbReference>
<sequence>MNFSFPKEEKLKSKILIQKLFSEGKSVSKYPLKLVYVSTSLTKDVPVQAAVSVPKRFFKKAVTRNRIKRLMREAYRLQKPMLVEQLGTTYAFMFIYTGKDIPDFVLIQNKMQGLLEKFIQNELITR</sequence>
<evidence type="ECO:0000256" key="3">
    <source>
        <dbReference type="ARBA" id="ARBA00022722"/>
    </source>
</evidence>
<comment type="function">
    <text evidence="1 7">RNaseP catalyzes the removal of the 5'-leader sequence from pre-tRNA to produce the mature 5'-terminus. It can also cleave other RNA substrates such as 4.5S RNA. The protein component plays an auxiliary but essential role in vivo by binding to the 5'-leader sequence and broadening the substrate specificity of the ribozyme.</text>
</comment>
<evidence type="ECO:0000256" key="7">
    <source>
        <dbReference type="HAMAP-Rule" id="MF_00227"/>
    </source>
</evidence>
<dbReference type="PANTHER" id="PTHR33992:SF1">
    <property type="entry name" value="RIBONUCLEASE P PROTEIN COMPONENT"/>
    <property type="match status" value="1"/>
</dbReference>
<proteinExistence type="inferred from homology"/>
<dbReference type="Pfam" id="PF00825">
    <property type="entry name" value="Ribonuclease_P"/>
    <property type="match status" value="1"/>
</dbReference>
<dbReference type="NCBIfam" id="TIGR00188">
    <property type="entry name" value="rnpA"/>
    <property type="match status" value="1"/>
</dbReference>
<dbReference type="SUPFAM" id="SSF54211">
    <property type="entry name" value="Ribosomal protein S5 domain 2-like"/>
    <property type="match status" value="1"/>
</dbReference>
<name>A0ABQ5MFL3_9FLAO</name>
<keyword evidence="6 7" id="KW-0694">RNA-binding</keyword>
<keyword evidence="2 7" id="KW-0819">tRNA processing</keyword>
<gene>
    <name evidence="7 9" type="primary">rnpA</name>
    <name evidence="9" type="ORF">Y10_05560</name>
</gene>
<dbReference type="Proteomes" id="UP001143543">
    <property type="component" value="Unassembled WGS sequence"/>
</dbReference>